<name>A0A811QP88_9POAL</name>
<dbReference type="AlphaFoldDB" id="A0A811QP88"/>
<comment type="caution">
    <text evidence="1">The sequence shown here is derived from an EMBL/GenBank/DDBJ whole genome shotgun (WGS) entry which is preliminary data.</text>
</comment>
<reference evidence="1" key="1">
    <citation type="submission" date="2020-10" db="EMBL/GenBank/DDBJ databases">
        <authorList>
            <person name="Han B."/>
            <person name="Lu T."/>
            <person name="Zhao Q."/>
            <person name="Huang X."/>
            <person name="Zhao Y."/>
        </authorList>
    </citation>
    <scope>NUCLEOTIDE SEQUENCE</scope>
</reference>
<keyword evidence="2" id="KW-1185">Reference proteome</keyword>
<protein>
    <submittedName>
        <fullName evidence="1">Uncharacterized protein</fullName>
    </submittedName>
</protein>
<organism evidence="1 2">
    <name type="scientific">Miscanthus lutarioriparius</name>
    <dbReference type="NCBI Taxonomy" id="422564"/>
    <lineage>
        <taxon>Eukaryota</taxon>
        <taxon>Viridiplantae</taxon>
        <taxon>Streptophyta</taxon>
        <taxon>Embryophyta</taxon>
        <taxon>Tracheophyta</taxon>
        <taxon>Spermatophyta</taxon>
        <taxon>Magnoliopsida</taxon>
        <taxon>Liliopsida</taxon>
        <taxon>Poales</taxon>
        <taxon>Poaceae</taxon>
        <taxon>PACMAD clade</taxon>
        <taxon>Panicoideae</taxon>
        <taxon>Andropogonodae</taxon>
        <taxon>Andropogoneae</taxon>
        <taxon>Saccharinae</taxon>
        <taxon>Miscanthus</taxon>
    </lineage>
</organism>
<proteinExistence type="predicted"/>
<gene>
    <name evidence="1" type="ORF">NCGR_LOCUS46208</name>
</gene>
<dbReference type="EMBL" id="CAJGYO010000012">
    <property type="protein sequence ID" value="CAD6262885.1"/>
    <property type="molecule type" value="Genomic_DNA"/>
</dbReference>
<accession>A0A811QP88</accession>
<sequence length="119" mass="13531">MDIASPERHEVLGELTFRNGSIKVQCSSSTKKKFKPPAPSWYDLKQLPRSSDGDVWDRERQHEFRSKIQLRVYYDAASYASDLQPSALPLRSQAIGVLEQPASDYFVTVIHVPKPQLSI</sequence>
<dbReference type="Proteomes" id="UP000604825">
    <property type="component" value="Unassembled WGS sequence"/>
</dbReference>
<evidence type="ECO:0000313" key="1">
    <source>
        <dbReference type="EMBL" id="CAD6262885.1"/>
    </source>
</evidence>
<evidence type="ECO:0000313" key="2">
    <source>
        <dbReference type="Proteomes" id="UP000604825"/>
    </source>
</evidence>